<dbReference type="PANTHER" id="PTHR11575:SF24">
    <property type="entry name" value="5'-NUCLEOTIDASE"/>
    <property type="match status" value="1"/>
</dbReference>
<dbReference type="RefSeq" id="WP_005683740.1">
    <property type="nucleotide sequence ID" value="NZ_ADNC01000027.1"/>
</dbReference>
<feature type="domain" description="Calcineurin-like phosphoesterase" evidence="3">
    <location>
        <begin position="132"/>
        <end position="351"/>
    </location>
</feature>
<feature type="domain" description="5'-Nucleotidase C-terminal" evidence="4">
    <location>
        <begin position="452"/>
        <end position="610"/>
    </location>
</feature>
<dbReference type="SUPFAM" id="SSF56300">
    <property type="entry name" value="Metallo-dependent phosphatases"/>
    <property type="match status" value="1"/>
</dbReference>
<dbReference type="GO" id="GO:0000166">
    <property type="term" value="F:nucleotide binding"/>
    <property type="evidence" value="ECO:0007669"/>
    <property type="project" value="UniProtKB-KW"/>
</dbReference>
<dbReference type="GO" id="GO:0046872">
    <property type="term" value="F:metal ion binding"/>
    <property type="evidence" value="ECO:0007669"/>
    <property type="project" value="InterPro"/>
</dbReference>
<dbReference type="Pfam" id="PF02872">
    <property type="entry name" value="5_nucleotid_C"/>
    <property type="match status" value="1"/>
</dbReference>
<dbReference type="PROSITE" id="PS00786">
    <property type="entry name" value="5_NUCLEOTIDASE_2"/>
    <property type="match status" value="1"/>
</dbReference>
<dbReference type="CDD" id="cd00845">
    <property type="entry name" value="MPP_UshA_N_like"/>
    <property type="match status" value="1"/>
</dbReference>
<dbReference type="InterPro" id="IPR006146">
    <property type="entry name" value="5'-Nucleotdase_CS"/>
</dbReference>
<evidence type="ECO:0000256" key="1">
    <source>
        <dbReference type="ARBA" id="ARBA00022729"/>
    </source>
</evidence>
<proteinExistence type="inferred from homology"/>
<dbReference type="Gene3D" id="3.90.780.10">
    <property type="entry name" value="5'-Nucleotidase, C-terminal domain"/>
    <property type="match status" value="1"/>
</dbReference>
<feature type="chain" id="PRO_5003066445" evidence="2">
    <location>
        <begin position="26"/>
        <end position="672"/>
    </location>
</feature>
<evidence type="ECO:0000256" key="2">
    <source>
        <dbReference type="RuleBase" id="RU362119"/>
    </source>
</evidence>
<dbReference type="PROSITE" id="PS51257">
    <property type="entry name" value="PROKAR_LIPOPROTEIN"/>
    <property type="match status" value="1"/>
</dbReference>
<feature type="signal peptide" evidence="2">
    <location>
        <begin position="1"/>
        <end position="25"/>
    </location>
</feature>
<accession>D4XWV1</accession>
<evidence type="ECO:0000313" key="6">
    <source>
        <dbReference type="Proteomes" id="UP000004757"/>
    </source>
</evidence>
<protein>
    <submittedName>
        <fullName evidence="5">5'-nucleotidase, C-terminal domain protein</fullName>
    </submittedName>
</protein>
<comment type="caution">
    <text evidence="5">The sequence shown here is derived from an EMBL/GenBank/DDBJ whole genome shotgun (WGS) entry which is preliminary data.</text>
</comment>
<evidence type="ECO:0000313" key="5">
    <source>
        <dbReference type="EMBL" id="EFF41132.1"/>
    </source>
</evidence>
<reference evidence="5 6" key="1">
    <citation type="submission" date="2010-03" db="EMBL/GenBank/DDBJ databases">
        <authorList>
            <person name="Glass J.I."/>
            <person name="Benders G.A."/>
            <person name="Durkin A.S."/>
            <person name="Farmerie W.G."/>
            <person name="Hlavinka K."/>
            <person name="Hostetler J."/>
            <person name="Jackson J."/>
            <person name="May M.A."/>
            <person name="Miller R.H."/>
            <person name="Paralanov V."/>
            <person name="Radune D."/>
            <person name="Szczypinski B."/>
            <person name="Brown D.R."/>
        </authorList>
    </citation>
    <scope>NUCLEOTIDE SEQUENCE [LARGE SCALE GENOMIC DNA]</scope>
    <source>
        <strain evidence="5 6">A21JP2</strain>
    </source>
</reference>
<keyword evidence="2" id="KW-0547">Nucleotide-binding</keyword>
<keyword evidence="6" id="KW-1185">Reference proteome</keyword>
<dbReference type="InterPro" id="IPR008334">
    <property type="entry name" value="5'-Nucleotdase_C"/>
</dbReference>
<keyword evidence="1 2" id="KW-0732">Signal</keyword>
<comment type="similarity">
    <text evidence="2">Belongs to the 5'-nucleotidase family.</text>
</comment>
<dbReference type="GO" id="GO:0030288">
    <property type="term" value="C:outer membrane-bounded periplasmic space"/>
    <property type="evidence" value="ECO:0007669"/>
    <property type="project" value="TreeGrafter"/>
</dbReference>
<keyword evidence="2" id="KW-0378">Hydrolase</keyword>
<name>D4XWV1_9BACT</name>
<sequence length="672" mass="73847">MRFKKIMLLGSITPILIATSAITIACNTTTNNTGKTEEDKKDPVVNKESLEVARVNYKNAMEAYNTKLSTYAKELKAMKVAIDKNKKDEALKTSRKEFVASKESELKELRSKINTTFKALNLAEKDSDTQTLKIFHTNDEHGRLKFDDGKYNNYSGMDTLAEFLENVEYTLLLSAGDLIQGLPLSDSDKGKTISLVAKEMKYDAIAIGNHEFDFGLDHMLELNKATSSTMPFLSANVVYNDKVSEDKKGKLPFKPYIIKEVANGFKVGIMGITTPDTTITSHPNNSKDVLFNDPVESSNKTVSEIRDKEKVNFVIALTHLGIGRNIEKWDSNYFAKNALDVDLVLDGHSHNKVDIAKKDGDQAYLTQTEAYTQYLGEIDLVVNKKTGKIESVTQSLRDINEVELAAFGKKNDNVKNLIKDLETKFGVENNKVAFKNTVVFDHVTLQNVDGTEFWKGRVGQTNLGLFAANAIADEVVKAKKDDSKYNADTVIGLMNGGGLRANIAIGDVTRGQALGVLPFGNRISAVKVEGDTLKAAIMHAGSKMKSGAFGQFSSNVKFNIVGSGEGKTKKYAVEEASIKINGKDIVATNEYTIVTNDFLLAGGDGYVMLKYADKSKNVTLDYEGGDLLDVLINHAVYTSNEANFGDSKTNTPFAHKMSFYGEASSIKNIVVK</sequence>
<evidence type="ECO:0000259" key="4">
    <source>
        <dbReference type="Pfam" id="PF02872"/>
    </source>
</evidence>
<evidence type="ECO:0000259" key="3">
    <source>
        <dbReference type="Pfam" id="PF00149"/>
    </source>
</evidence>
<dbReference type="STRING" id="747682.MALL_0326"/>
<dbReference type="InterPro" id="IPR036907">
    <property type="entry name" value="5'-Nucleotdase_C_sf"/>
</dbReference>
<dbReference type="GO" id="GO:0016788">
    <property type="term" value="F:hydrolase activity, acting on ester bonds"/>
    <property type="evidence" value="ECO:0007669"/>
    <property type="project" value="InterPro"/>
</dbReference>
<dbReference type="Gene3D" id="3.60.21.10">
    <property type="match status" value="1"/>
</dbReference>
<gene>
    <name evidence="5" type="ORF">MALL_0326</name>
</gene>
<dbReference type="PANTHER" id="PTHR11575">
    <property type="entry name" value="5'-NUCLEOTIDASE-RELATED"/>
    <property type="match status" value="1"/>
</dbReference>
<dbReference type="EMBL" id="ADNC01000027">
    <property type="protein sequence ID" value="EFF41132.1"/>
    <property type="molecule type" value="Genomic_DNA"/>
</dbReference>
<dbReference type="eggNOG" id="COG0737">
    <property type="taxonomic scope" value="Bacteria"/>
</dbReference>
<dbReference type="GO" id="GO:0009166">
    <property type="term" value="P:nucleotide catabolic process"/>
    <property type="evidence" value="ECO:0007669"/>
    <property type="project" value="InterPro"/>
</dbReference>
<dbReference type="Pfam" id="PF00149">
    <property type="entry name" value="Metallophos"/>
    <property type="match status" value="1"/>
</dbReference>
<dbReference type="InterPro" id="IPR004843">
    <property type="entry name" value="Calcineurin-like_PHP"/>
</dbReference>
<dbReference type="SUPFAM" id="SSF55816">
    <property type="entry name" value="5'-nucleotidase (syn. UDP-sugar hydrolase), C-terminal domain"/>
    <property type="match status" value="1"/>
</dbReference>
<organism evidence="5 6">
    <name type="scientific">Mycoplasmopsis alligatoris A21JP2</name>
    <dbReference type="NCBI Taxonomy" id="747682"/>
    <lineage>
        <taxon>Bacteria</taxon>
        <taxon>Bacillati</taxon>
        <taxon>Mycoplasmatota</taxon>
        <taxon>Mycoplasmoidales</taxon>
        <taxon>Metamycoplasmataceae</taxon>
        <taxon>Mycoplasmopsis</taxon>
    </lineage>
</organism>
<dbReference type="OrthoDB" id="9801679at2"/>
<dbReference type="Proteomes" id="UP000004757">
    <property type="component" value="Unassembled WGS sequence"/>
</dbReference>
<dbReference type="PRINTS" id="PR01607">
    <property type="entry name" value="APYRASEFAMLY"/>
</dbReference>
<dbReference type="InterPro" id="IPR006179">
    <property type="entry name" value="5_nucleotidase/apyrase"/>
</dbReference>
<dbReference type="InterPro" id="IPR029052">
    <property type="entry name" value="Metallo-depent_PP-like"/>
</dbReference>
<dbReference type="AlphaFoldDB" id="D4XWV1"/>